<keyword evidence="8 11" id="KW-0496">Mitochondrion</keyword>
<proteinExistence type="inferred from homology"/>
<dbReference type="Gene3D" id="1.10.287.70">
    <property type="match status" value="1"/>
</dbReference>
<feature type="domain" description="Heme-copper oxidase subunit III family profile" evidence="10">
    <location>
        <begin position="4"/>
        <end position="260"/>
    </location>
</feature>
<feature type="transmembrane region" description="Helical" evidence="9">
    <location>
        <begin position="161"/>
        <end position="183"/>
    </location>
</feature>
<reference evidence="11" key="1">
    <citation type="journal article" date="2022" name="Polar Biol.">
        <title>Mitochondrial genomes provide insight into interfamilial relationships within Pycnogonida.</title>
        <authorList>
            <person name="Zehnpfennig J.R."/>
            <person name="Varney R.M."/>
            <person name="Halanych K.M."/>
            <person name="Mahon A.R."/>
        </authorList>
    </citation>
    <scope>NUCLEOTIDE SEQUENCE</scope>
</reference>
<feature type="transmembrane region" description="Helical" evidence="9">
    <location>
        <begin position="131"/>
        <end position="149"/>
    </location>
</feature>
<feature type="transmembrane region" description="Helical" evidence="9">
    <location>
        <begin position="79"/>
        <end position="102"/>
    </location>
</feature>
<dbReference type="GeneID" id="76639753"/>
<evidence type="ECO:0000259" key="10">
    <source>
        <dbReference type="PROSITE" id="PS50253"/>
    </source>
</evidence>
<accession>A0A9E7V4E8</accession>
<dbReference type="CDD" id="cd01665">
    <property type="entry name" value="Cyt_c_Oxidase_III"/>
    <property type="match status" value="1"/>
</dbReference>
<dbReference type="GO" id="GO:0006123">
    <property type="term" value="P:mitochondrial electron transport, cytochrome c to oxygen"/>
    <property type="evidence" value="ECO:0007669"/>
    <property type="project" value="TreeGrafter"/>
</dbReference>
<dbReference type="InterPro" id="IPR000298">
    <property type="entry name" value="Cyt_c_oxidase-like_su3"/>
</dbReference>
<dbReference type="InterPro" id="IPR024791">
    <property type="entry name" value="Cyt_c/ubiquinol_Oxase_su3"/>
</dbReference>
<feature type="transmembrane region" description="Helical" evidence="9">
    <location>
        <begin position="16"/>
        <end position="35"/>
    </location>
</feature>
<dbReference type="FunFam" id="1.20.120.80:FF:000002">
    <property type="entry name" value="Cytochrome c oxidase subunit 3"/>
    <property type="match status" value="1"/>
</dbReference>
<keyword evidence="4 8" id="KW-0812">Transmembrane</keyword>
<evidence type="ECO:0000256" key="8">
    <source>
        <dbReference type="RuleBase" id="RU003375"/>
    </source>
</evidence>
<evidence type="ECO:0000256" key="6">
    <source>
        <dbReference type="ARBA" id="ARBA00022989"/>
    </source>
</evidence>
<evidence type="ECO:0000256" key="1">
    <source>
        <dbReference type="ARBA" id="ARBA00004141"/>
    </source>
</evidence>
<dbReference type="EMBL" id="OK412987">
    <property type="protein sequence ID" value="UYX57728.1"/>
    <property type="molecule type" value="Genomic_DNA"/>
</dbReference>
<evidence type="ECO:0000256" key="4">
    <source>
        <dbReference type="ARBA" id="ARBA00022692"/>
    </source>
</evidence>
<comment type="similarity">
    <text evidence="2 8">Belongs to the cytochrome c oxidase subunit 3 family.</text>
</comment>
<evidence type="ECO:0000256" key="2">
    <source>
        <dbReference type="ARBA" id="ARBA00010581"/>
    </source>
</evidence>
<feature type="transmembrane region" description="Helical" evidence="9">
    <location>
        <begin position="239"/>
        <end position="258"/>
    </location>
</feature>
<keyword evidence="6 9" id="KW-1133">Transmembrane helix</keyword>
<geneLocation type="mitochondrion" evidence="11"/>
<keyword evidence="7 9" id="KW-0472">Membrane</keyword>
<evidence type="ECO:0000256" key="3">
    <source>
        <dbReference type="ARBA" id="ARBA00015944"/>
    </source>
</evidence>
<dbReference type="InterPro" id="IPR013833">
    <property type="entry name" value="Cyt_c_oxidase_su3_a-hlx"/>
</dbReference>
<evidence type="ECO:0000313" key="11">
    <source>
        <dbReference type="EMBL" id="UYX57728.1"/>
    </source>
</evidence>
<comment type="function">
    <text evidence="8">Component of the cytochrome c oxidase, the last enzyme in the mitochondrial electron transport chain which drives oxidative phosphorylation. The respiratory chain contains 3 multisubunit complexes succinate dehydrogenase (complex II, CII), ubiquinol-cytochrome c oxidoreductase (cytochrome b-c1 complex, complex III, CIII) and cytochrome c oxidase (complex IV, CIV), that cooperate to transfer electrons derived from NADH and succinate to molecular oxygen, creating an electrochemical gradient over the inner membrane that drives transmembrane transport and the ATP synthase. Cytochrome c oxidase is the component of the respiratory chain that catalyzes the reduction of oxygen to water. Electrons originating from reduced cytochrome c in the intermembrane space (IMS) are transferred via the dinuclear copper A center (CU(A)) of subunit 2 and heme A of subunit 1 to the active site in subunit 1, a binuclear center (BNC) formed by heme A3 and copper B (CU(B)). The BNC reduces molecular oxygen to 2 water molecules using 4 electrons from cytochrome c in the IMS and 4 protons from the mitochondrial matrix.</text>
</comment>
<name>A0A9E7V4E8_9CHEL</name>
<evidence type="ECO:0000256" key="9">
    <source>
        <dbReference type="SAM" id="Phobius"/>
    </source>
</evidence>
<dbReference type="Gene3D" id="1.20.120.80">
    <property type="entry name" value="Cytochrome c oxidase, subunit III, four-helix bundle"/>
    <property type="match status" value="1"/>
</dbReference>
<dbReference type="GO" id="GO:0016020">
    <property type="term" value="C:membrane"/>
    <property type="evidence" value="ECO:0007669"/>
    <property type="project" value="UniProtKB-SubCell"/>
</dbReference>
<dbReference type="AlphaFoldDB" id="A0A9E7V4E8"/>
<feature type="transmembrane region" description="Helical" evidence="9">
    <location>
        <begin position="195"/>
        <end position="218"/>
    </location>
</feature>
<dbReference type="PANTHER" id="PTHR11403">
    <property type="entry name" value="CYTOCHROME C OXIDASE SUBUNIT III"/>
    <property type="match status" value="1"/>
</dbReference>
<protein>
    <recommendedName>
        <fullName evidence="3 8">Cytochrome c oxidase subunit 3</fullName>
    </recommendedName>
</protein>
<dbReference type="GO" id="GO:0005739">
    <property type="term" value="C:mitochondrion"/>
    <property type="evidence" value="ECO:0007669"/>
    <property type="project" value="TreeGrafter"/>
</dbReference>
<evidence type="ECO:0000256" key="5">
    <source>
        <dbReference type="ARBA" id="ARBA00022967"/>
    </source>
</evidence>
<dbReference type="Pfam" id="PF00510">
    <property type="entry name" value="COX3"/>
    <property type="match status" value="1"/>
</dbReference>
<dbReference type="GO" id="GO:0004129">
    <property type="term" value="F:cytochrome-c oxidase activity"/>
    <property type="evidence" value="ECO:0007669"/>
    <property type="project" value="InterPro"/>
</dbReference>
<keyword evidence="5" id="KW-1278">Translocase</keyword>
<dbReference type="PROSITE" id="PS50253">
    <property type="entry name" value="COX3"/>
    <property type="match status" value="1"/>
</dbReference>
<dbReference type="PANTHER" id="PTHR11403:SF7">
    <property type="entry name" value="CYTOCHROME C OXIDASE SUBUNIT 3"/>
    <property type="match status" value="1"/>
</dbReference>
<comment type="subcellular location">
    <subcellularLocation>
        <location evidence="1">Membrane</location>
        <topology evidence="1">Multi-pass membrane protein</topology>
    </subcellularLocation>
</comment>
<dbReference type="InterPro" id="IPR033945">
    <property type="entry name" value="Cyt_c_oxase_su3_dom"/>
</dbReference>
<sequence length="261" mass="30919">MEKRMHPYHLVDKSPWPIMSAITALGLASGLINMFSTKSKMLLMISMLTLMMMMYQWWRDVTRESTYQGKHTKKVMNGIKFGMLLFIFSEIMFFLSFFWTYFHSSLSPTMEIGLSWPPTSMNLFNPMEVPLLNTLILVSSGVTITWAHHSLMMKKNNTMKALMMTIILGISFTLLQYMEYWMATFTMSDSVFGSIFFATTGMHGMHVIIGTLFMIICYMRMYKNHFTNNHHTGMELMIWYWHFVDIVWLFLYMSYYWWPSM</sequence>
<gene>
    <name evidence="11" type="primary">cox3</name>
</gene>
<dbReference type="RefSeq" id="YP_010561780.1">
    <property type="nucleotide sequence ID" value="NC_068517.1"/>
</dbReference>
<dbReference type="InterPro" id="IPR035973">
    <property type="entry name" value="Cyt_c_oxidase_su3-like_sf"/>
</dbReference>
<organism evidence="11">
    <name type="scientific">Austropallene bucera</name>
    <dbReference type="NCBI Taxonomy" id="2992010"/>
    <lineage>
        <taxon>Eukaryota</taxon>
        <taxon>Metazoa</taxon>
        <taxon>Ecdysozoa</taxon>
        <taxon>Arthropoda</taxon>
        <taxon>Chelicerata</taxon>
        <taxon>Pycnogonida</taxon>
        <taxon>Pantopoda</taxon>
        <taxon>Callipallenidae</taxon>
        <taxon>Austropallene</taxon>
    </lineage>
</organism>
<evidence type="ECO:0000256" key="7">
    <source>
        <dbReference type="ARBA" id="ARBA00023136"/>
    </source>
</evidence>
<dbReference type="SUPFAM" id="SSF81452">
    <property type="entry name" value="Cytochrome c oxidase subunit III-like"/>
    <property type="match status" value="1"/>
</dbReference>